<accession>A0A2N5XRP2</accession>
<dbReference type="InterPro" id="IPR043764">
    <property type="entry name" value="DUF5710"/>
</dbReference>
<comment type="caution">
    <text evidence="2">The sequence shown here is derived from an EMBL/GenBank/DDBJ whole genome shotgun (WGS) entry which is preliminary data.</text>
</comment>
<keyword evidence="3" id="KW-1185">Reference proteome</keyword>
<evidence type="ECO:0000259" key="1">
    <source>
        <dbReference type="Pfam" id="PF18974"/>
    </source>
</evidence>
<reference evidence="2 3" key="1">
    <citation type="submission" date="2018-01" db="EMBL/GenBank/DDBJ databases">
        <title>The draft genome sequence of Cohaesibacter sp. H1304.</title>
        <authorList>
            <person name="Wang N.-N."/>
            <person name="Du Z.-J."/>
        </authorList>
    </citation>
    <scope>NUCLEOTIDE SEQUENCE [LARGE SCALE GENOMIC DNA]</scope>
    <source>
        <strain evidence="2 3">H1304</strain>
    </source>
</reference>
<dbReference type="AlphaFoldDB" id="A0A2N5XRP2"/>
<dbReference type="EMBL" id="PKUQ01000019">
    <property type="protein sequence ID" value="PLW77191.1"/>
    <property type="molecule type" value="Genomic_DNA"/>
</dbReference>
<evidence type="ECO:0000313" key="2">
    <source>
        <dbReference type="EMBL" id="PLW77191.1"/>
    </source>
</evidence>
<feature type="non-terminal residue" evidence="2">
    <location>
        <position position="169"/>
    </location>
</feature>
<evidence type="ECO:0000313" key="3">
    <source>
        <dbReference type="Proteomes" id="UP000234881"/>
    </source>
</evidence>
<organism evidence="2 3">
    <name type="scientific">Cohaesibacter celericrescens</name>
    <dbReference type="NCBI Taxonomy" id="2067669"/>
    <lineage>
        <taxon>Bacteria</taxon>
        <taxon>Pseudomonadati</taxon>
        <taxon>Pseudomonadota</taxon>
        <taxon>Alphaproteobacteria</taxon>
        <taxon>Hyphomicrobiales</taxon>
        <taxon>Cohaesibacteraceae</taxon>
    </lineage>
</organism>
<protein>
    <recommendedName>
        <fullName evidence="1">DUF5710 domain-containing protein</fullName>
    </recommendedName>
</protein>
<feature type="domain" description="DUF5710" evidence="1">
    <location>
        <begin position="5"/>
        <end position="48"/>
    </location>
</feature>
<name>A0A2N5XRP2_9HYPH</name>
<dbReference type="Pfam" id="PF18974">
    <property type="entry name" value="DUF5710"/>
    <property type="match status" value="1"/>
</dbReference>
<proteinExistence type="predicted"/>
<dbReference type="Proteomes" id="UP000234881">
    <property type="component" value="Unassembled WGS sequence"/>
</dbReference>
<gene>
    <name evidence="2" type="ORF">C0081_10990</name>
</gene>
<sequence length="169" mass="18979">MTISKTYLAVPYSEHKDAKKAGAQWDGTKKLWYAETPKLTPELQRWEPSRSNQSANLVADFGAFLKSNGVDLDRDPVVDGQWRRVSINGEKKPNASYRAFDDGGIPNGQLHIYKGDQTIAWRGNAPNLTPEQKEAVQAQAEHNRLVKTQELAQKRETAAKKAYGIWKNA</sequence>